<protein>
    <recommendedName>
        <fullName evidence="8">Major facilitator superfamily (MFS) profile domain-containing protein</fullName>
    </recommendedName>
</protein>
<evidence type="ECO:0000256" key="6">
    <source>
        <dbReference type="SAM" id="Phobius"/>
    </source>
</evidence>
<dbReference type="GO" id="GO:0008521">
    <property type="term" value="F:acetyl-CoA transmembrane transporter activity"/>
    <property type="evidence" value="ECO:0007669"/>
    <property type="project" value="InterPro"/>
</dbReference>
<dbReference type="PANTHER" id="PTHR12778">
    <property type="entry name" value="SOLUTE CARRIER FAMILY 33 ACETYL-COA TRANSPORTER -RELATED"/>
    <property type="match status" value="1"/>
</dbReference>
<sequence>VALRVWLKASKVYLDRRLLVVMALGFSAGMPLLLVYGTLSAWLTESGVSFTVIGLFSWASTAYALKFLWAPLVDRVPIPVLSRLLGQRRSWLLLAQTVCAASMIAIGSTTPADDLMLTAIWAVVLACASATQDIVIDAYRIETLEEEEQGAGAATYQLGYRVALIAAGAGALIIADLGGWFYAYLAMAGLMGVGIV</sequence>
<dbReference type="InterPro" id="IPR036259">
    <property type="entry name" value="MFS_trans_sf"/>
</dbReference>
<keyword evidence="5 6" id="KW-0472">Membrane</keyword>
<dbReference type="InterPro" id="IPR004752">
    <property type="entry name" value="AmpG_permease/AT-1"/>
</dbReference>
<dbReference type="PANTHER" id="PTHR12778:SF10">
    <property type="entry name" value="MAJOR FACILITATOR SUPERFAMILY DOMAIN-CONTAINING PROTEIN 3"/>
    <property type="match status" value="1"/>
</dbReference>
<dbReference type="InterPro" id="IPR024371">
    <property type="entry name" value="AcetylCoA_trans_1-like"/>
</dbReference>
<feature type="transmembrane region" description="Helical" evidence="6">
    <location>
        <begin position="48"/>
        <end position="69"/>
    </location>
</feature>
<comment type="subcellular location">
    <subcellularLocation>
        <location evidence="1">Membrane</location>
        <topology evidence="1">Multi-pass membrane protein</topology>
    </subcellularLocation>
</comment>
<organism evidence="7">
    <name type="scientific">marine metagenome</name>
    <dbReference type="NCBI Taxonomy" id="408172"/>
    <lineage>
        <taxon>unclassified sequences</taxon>
        <taxon>metagenomes</taxon>
        <taxon>ecological metagenomes</taxon>
    </lineage>
</organism>
<dbReference type="Pfam" id="PF13000">
    <property type="entry name" value="Acatn"/>
    <property type="match status" value="1"/>
</dbReference>
<accession>A0A383AHX7</accession>
<dbReference type="EMBL" id="UINC01192190">
    <property type="protein sequence ID" value="SVE07201.1"/>
    <property type="molecule type" value="Genomic_DNA"/>
</dbReference>
<keyword evidence="4 6" id="KW-1133">Transmembrane helix</keyword>
<proteinExistence type="predicted"/>
<gene>
    <name evidence="7" type="ORF">METZ01_LOCUS460055</name>
</gene>
<evidence type="ECO:0000256" key="2">
    <source>
        <dbReference type="ARBA" id="ARBA00022448"/>
    </source>
</evidence>
<reference evidence="7" key="1">
    <citation type="submission" date="2018-05" db="EMBL/GenBank/DDBJ databases">
        <authorList>
            <person name="Lanie J.A."/>
            <person name="Ng W.-L."/>
            <person name="Kazmierczak K.M."/>
            <person name="Andrzejewski T.M."/>
            <person name="Davidsen T.M."/>
            <person name="Wayne K.J."/>
            <person name="Tettelin H."/>
            <person name="Glass J.I."/>
            <person name="Rusch D."/>
            <person name="Podicherti R."/>
            <person name="Tsui H.-C.T."/>
            <person name="Winkler M.E."/>
        </authorList>
    </citation>
    <scope>NUCLEOTIDE SEQUENCE</scope>
</reference>
<feature type="non-terminal residue" evidence="7">
    <location>
        <position position="1"/>
    </location>
</feature>
<evidence type="ECO:0000256" key="4">
    <source>
        <dbReference type="ARBA" id="ARBA00022989"/>
    </source>
</evidence>
<feature type="non-terminal residue" evidence="7">
    <location>
        <position position="196"/>
    </location>
</feature>
<dbReference type="SUPFAM" id="SSF103473">
    <property type="entry name" value="MFS general substrate transporter"/>
    <property type="match status" value="1"/>
</dbReference>
<evidence type="ECO:0000256" key="5">
    <source>
        <dbReference type="ARBA" id="ARBA00023136"/>
    </source>
</evidence>
<evidence type="ECO:0000256" key="1">
    <source>
        <dbReference type="ARBA" id="ARBA00004141"/>
    </source>
</evidence>
<feature type="transmembrane region" description="Helical" evidence="6">
    <location>
        <begin position="90"/>
        <end position="109"/>
    </location>
</feature>
<evidence type="ECO:0000313" key="7">
    <source>
        <dbReference type="EMBL" id="SVE07201.1"/>
    </source>
</evidence>
<evidence type="ECO:0008006" key="8">
    <source>
        <dbReference type="Google" id="ProtNLM"/>
    </source>
</evidence>
<keyword evidence="2" id="KW-0813">Transport</keyword>
<name>A0A383AHX7_9ZZZZ</name>
<feature type="transmembrane region" description="Helical" evidence="6">
    <location>
        <begin position="160"/>
        <end position="183"/>
    </location>
</feature>
<dbReference type="Gene3D" id="1.20.1250.20">
    <property type="entry name" value="MFS general substrate transporter like domains"/>
    <property type="match status" value="1"/>
</dbReference>
<keyword evidence="3 6" id="KW-0812">Transmembrane</keyword>
<dbReference type="GO" id="GO:0016020">
    <property type="term" value="C:membrane"/>
    <property type="evidence" value="ECO:0007669"/>
    <property type="project" value="UniProtKB-SubCell"/>
</dbReference>
<dbReference type="GO" id="GO:0035348">
    <property type="term" value="P:acetyl-CoA transmembrane transport"/>
    <property type="evidence" value="ECO:0007669"/>
    <property type="project" value="InterPro"/>
</dbReference>
<dbReference type="AlphaFoldDB" id="A0A383AHX7"/>
<feature type="transmembrane region" description="Helical" evidence="6">
    <location>
        <begin position="18"/>
        <end position="42"/>
    </location>
</feature>
<evidence type="ECO:0000256" key="3">
    <source>
        <dbReference type="ARBA" id="ARBA00022692"/>
    </source>
</evidence>